<dbReference type="PRINTS" id="PR00364">
    <property type="entry name" value="DISEASERSIST"/>
</dbReference>
<dbReference type="Gene3D" id="1.10.8.430">
    <property type="entry name" value="Helical domain of apoptotic protease-activating factors"/>
    <property type="match status" value="1"/>
</dbReference>
<keyword evidence="4" id="KW-0547">Nucleotide-binding</keyword>
<dbReference type="FunFam" id="1.10.10.10:FF:000322">
    <property type="entry name" value="Probable disease resistance protein At1g63360"/>
    <property type="match status" value="1"/>
</dbReference>
<keyword evidence="5" id="KW-0611">Plant defense</keyword>
<reference evidence="11 12" key="1">
    <citation type="submission" date="2017-11" db="EMBL/GenBank/DDBJ databases">
        <title>De-novo sequencing of pomegranate (Punica granatum L.) genome.</title>
        <authorList>
            <person name="Akparov Z."/>
            <person name="Amiraslanov A."/>
            <person name="Hajiyeva S."/>
            <person name="Abbasov M."/>
            <person name="Kaur K."/>
            <person name="Hamwieh A."/>
            <person name="Solovyev V."/>
            <person name="Salamov A."/>
            <person name="Braich B."/>
            <person name="Kosarev P."/>
            <person name="Mahmoud A."/>
            <person name="Hajiyev E."/>
            <person name="Babayeva S."/>
            <person name="Izzatullayeva V."/>
            <person name="Mammadov A."/>
            <person name="Mammadov A."/>
            <person name="Sharifova S."/>
            <person name="Ojaghi J."/>
            <person name="Eynullazada K."/>
            <person name="Bayramov B."/>
            <person name="Abdulazimova A."/>
            <person name="Shahmuradov I."/>
        </authorList>
    </citation>
    <scope>NUCLEOTIDE SEQUENCE [LARGE SCALE GENOMIC DNA]</scope>
    <source>
        <strain evidence="12">cv. AG2017</strain>
        <tissue evidence="11">Leaf</tissue>
    </source>
</reference>
<evidence type="ECO:0000256" key="1">
    <source>
        <dbReference type="ARBA" id="ARBA00008894"/>
    </source>
</evidence>
<feature type="domain" description="Disease resistance protein winged helix" evidence="10">
    <location>
        <begin position="529"/>
        <end position="600"/>
    </location>
</feature>
<accession>A0A2I0HL87</accession>
<evidence type="ECO:0000256" key="2">
    <source>
        <dbReference type="ARBA" id="ARBA00022614"/>
    </source>
</evidence>
<feature type="domain" description="NB-ARC" evidence="8">
    <location>
        <begin position="274"/>
        <end position="441"/>
    </location>
</feature>
<dbReference type="InterPro" id="IPR027417">
    <property type="entry name" value="P-loop_NTPase"/>
</dbReference>
<keyword evidence="3" id="KW-0677">Repeat</keyword>
<dbReference type="Pfam" id="PF23559">
    <property type="entry name" value="WHD_DRP"/>
    <property type="match status" value="1"/>
</dbReference>
<comment type="caution">
    <text evidence="11">The sequence shown here is derived from an EMBL/GenBank/DDBJ whole genome shotgun (WGS) entry which is preliminary data.</text>
</comment>
<protein>
    <recommendedName>
        <fullName evidence="13">NB-ARC domain-containing protein</fullName>
    </recommendedName>
</protein>
<evidence type="ECO:0000259" key="8">
    <source>
        <dbReference type="Pfam" id="PF00931"/>
    </source>
</evidence>
<dbReference type="AlphaFoldDB" id="A0A2I0HL87"/>
<evidence type="ECO:0000256" key="7">
    <source>
        <dbReference type="SAM" id="MobiDB-lite"/>
    </source>
</evidence>
<dbReference type="PANTHER" id="PTHR33463:SF220">
    <property type="entry name" value="NB-ARC DOMAIN-CONTAINING PROTEIN"/>
    <property type="match status" value="1"/>
</dbReference>
<dbReference type="SUPFAM" id="SSF52058">
    <property type="entry name" value="L domain-like"/>
    <property type="match status" value="1"/>
</dbReference>
<evidence type="ECO:0008006" key="13">
    <source>
        <dbReference type="Google" id="ProtNLM"/>
    </source>
</evidence>
<dbReference type="Pfam" id="PF23247">
    <property type="entry name" value="LRR_RPS2"/>
    <property type="match status" value="1"/>
</dbReference>
<dbReference type="InterPro" id="IPR058922">
    <property type="entry name" value="WHD_DRP"/>
</dbReference>
<dbReference type="Gene3D" id="3.40.50.300">
    <property type="entry name" value="P-loop containing nucleotide triphosphate hydrolases"/>
    <property type="match status" value="2"/>
</dbReference>
<dbReference type="Proteomes" id="UP000233551">
    <property type="component" value="Unassembled WGS sequence"/>
</dbReference>
<dbReference type="InterPro" id="IPR001611">
    <property type="entry name" value="Leu-rich_rpt"/>
</dbReference>
<dbReference type="Gene3D" id="1.10.10.10">
    <property type="entry name" value="Winged helix-like DNA-binding domain superfamily/Winged helix DNA-binding domain"/>
    <property type="match status" value="1"/>
</dbReference>
<dbReference type="GO" id="GO:0006952">
    <property type="term" value="P:defense response"/>
    <property type="evidence" value="ECO:0007669"/>
    <property type="project" value="UniProtKB-KW"/>
</dbReference>
<sequence length="1264" mass="144693">MADIAKTIFDTGLTCWDRTATYRKYIRHLGDNLTALKIKTEELGHVYDDVTAEGEGWIRKSGAAGWLERVKTLKEEVDKNLTEGKQTMGKNCLCGLCFSNCRARYAQSELAEGKKAELETELHQASNFKVKDDVAYEPPDLILRRSLEALRQKRDELQGVFETVKQRVKWEEDRHLVRTPEVRGWLDRVKLVLEKEVREILKQGAVEMAKSCKGEGEDSQSQRNSTSISIRAEAKRAILEEQLIAGRGFTVFSCRPDDYLMVARTLEPPVGGNAMFEEVWNWVEDETISCIGIFGMGGVGKTVLLDRVYNQFLHPSHDYDFVLRVVASRPANLDEIQNTIWKKLKLPEDEWNFHNRQGRADIIQSLMREKNFLLFLDNLWDHIELLTDLGIPRDHPKKCKIIFNTRDEGVCSSMKPNRTKKMECLPQDEALQLFRQKLGEKTWRTHPKIPEIAATMICQCKYLPLAVVTMARIMTGAMELKRWVEAEESLKIRLSKFPDMEKEVLTKLEYSYDSLPDETHKRCFLYMSMFPEDQDICEDDAIELWIGEGFLDGCVDVHEARAEGARILRSLRHACLVKYVKRARQFGAFIKMHDVVREMALWIESKQGSMKNRTFVQGGEFYKWKDADRILLCGGDQSFHSSLATVSCSSLSTLILRGTNWTEIPDEFFLCMPSLKVLNLSRNSLLENLPKSLWKLINLRYLKIDAFRRLIVVPEEIKNLKKLVVLILPRTVVLPEETISNLSSLRVFHWSNLSLPQRLDGYSEMVLLEDRRMQAVEEICLTLGSPEGIDKFLSCPEELHGHSRGLSLYQCFGLPTLRISASSVRRLGRNLQFLNLFNCRIGQIHISGDDEGSQGSHAGYPYSESDAPKPSRFASRDGFYSLRDVTISGCGELQDVTSLIYHAPNLESLRISHCQSMSEVIACDIEETDTTNNSIFQCLTFLQLSFLYRLESICMRALPFPSLKQIEVFGCPNLKKLPLDCNSANNTLQTIEGEEEWWEDLEWDDPACEGVFSSKFVRLVALVLAKADDGEELPVQFPFQKLSASYKQSVLAEAKKIDIEMELVQGRNFHEVNKVAYEPSDLICQKMGELQDIFETVKERVKREEDWHLVRTPEVLGRLERVNILLEKEMGEILKQGALEIEKVRHGGARESQSQFVLKRRLAEELTKGRGLTVLTCKSYDPLRVEIPLEPPVGTTSKFEKLWNWVEDERVKGIGIFGMGGVGKTTLLDKVHDHFLQVSHDYNFILRVVVSRPANLEKIRKAIC</sequence>
<dbReference type="SUPFAM" id="SSF52540">
    <property type="entry name" value="P-loop containing nucleoside triphosphate hydrolases"/>
    <property type="match status" value="2"/>
</dbReference>
<organism evidence="11 12">
    <name type="scientific">Punica granatum</name>
    <name type="common">Pomegranate</name>
    <dbReference type="NCBI Taxonomy" id="22663"/>
    <lineage>
        <taxon>Eukaryota</taxon>
        <taxon>Viridiplantae</taxon>
        <taxon>Streptophyta</taxon>
        <taxon>Embryophyta</taxon>
        <taxon>Tracheophyta</taxon>
        <taxon>Spermatophyta</taxon>
        <taxon>Magnoliopsida</taxon>
        <taxon>eudicotyledons</taxon>
        <taxon>Gunneridae</taxon>
        <taxon>Pentapetalae</taxon>
        <taxon>rosids</taxon>
        <taxon>malvids</taxon>
        <taxon>Myrtales</taxon>
        <taxon>Lythraceae</taxon>
        <taxon>Punica</taxon>
    </lineage>
</organism>
<feature type="region of interest" description="Disordered" evidence="7">
    <location>
        <begin position="850"/>
        <end position="870"/>
    </location>
</feature>
<dbReference type="PANTHER" id="PTHR33463">
    <property type="entry name" value="NB-ARC DOMAIN-CONTAINING PROTEIN-RELATED"/>
    <property type="match status" value="1"/>
</dbReference>
<dbReference type="GO" id="GO:0043531">
    <property type="term" value="F:ADP binding"/>
    <property type="evidence" value="ECO:0007669"/>
    <property type="project" value="InterPro"/>
</dbReference>
<comment type="similarity">
    <text evidence="1">Belongs to the disease resistance NB-LRR family.</text>
</comment>
<evidence type="ECO:0000313" key="12">
    <source>
        <dbReference type="Proteomes" id="UP000233551"/>
    </source>
</evidence>
<evidence type="ECO:0000256" key="4">
    <source>
        <dbReference type="ARBA" id="ARBA00022741"/>
    </source>
</evidence>
<dbReference type="InterPro" id="IPR057135">
    <property type="entry name" value="At4g27190-like_LRR"/>
</dbReference>
<evidence type="ECO:0000259" key="9">
    <source>
        <dbReference type="Pfam" id="PF23247"/>
    </source>
</evidence>
<dbReference type="Gene3D" id="3.80.10.10">
    <property type="entry name" value="Ribonuclease Inhibitor"/>
    <property type="match status" value="1"/>
</dbReference>
<evidence type="ECO:0000259" key="10">
    <source>
        <dbReference type="Pfam" id="PF23559"/>
    </source>
</evidence>
<keyword evidence="2" id="KW-0433">Leucine-rich repeat</keyword>
<dbReference type="Pfam" id="PF13855">
    <property type="entry name" value="LRR_8"/>
    <property type="match status" value="1"/>
</dbReference>
<evidence type="ECO:0000256" key="6">
    <source>
        <dbReference type="ARBA" id="ARBA00022840"/>
    </source>
</evidence>
<dbReference type="EMBL" id="PGOL01007797">
    <property type="protein sequence ID" value="PKI32353.1"/>
    <property type="molecule type" value="Genomic_DNA"/>
</dbReference>
<evidence type="ECO:0000256" key="5">
    <source>
        <dbReference type="ARBA" id="ARBA00022821"/>
    </source>
</evidence>
<evidence type="ECO:0000256" key="3">
    <source>
        <dbReference type="ARBA" id="ARBA00022737"/>
    </source>
</evidence>
<feature type="domain" description="Disease resistance protein At4g27190-like leucine-rich repeats" evidence="9">
    <location>
        <begin position="877"/>
        <end position="989"/>
    </location>
</feature>
<dbReference type="InterPro" id="IPR002182">
    <property type="entry name" value="NB-ARC"/>
</dbReference>
<keyword evidence="6" id="KW-0067">ATP-binding</keyword>
<evidence type="ECO:0000313" key="11">
    <source>
        <dbReference type="EMBL" id="PKI32353.1"/>
    </source>
</evidence>
<dbReference type="InterPro" id="IPR032675">
    <property type="entry name" value="LRR_dom_sf"/>
</dbReference>
<name>A0A2I0HL87_PUNGR</name>
<dbReference type="InterPro" id="IPR036388">
    <property type="entry name" value="WH-like_DNA-bd_sf"/>
</dbReference>
<dbReference type="GO" id="GO:0005524">
    <property type="term" value="F:ATP binding"/>
    <property type="evidence" value="ECO:0007669"/>
    <property type="project" value="UniProtKB-KW"/>
</dbReference>
<dbReference type="STRING" id="22663.A0A2I0HL87"/>
<dbReference type="Pfam" id="PF00931">
    <property type="entry name" value="NB-ARC"/>
    <property type="match status" value="2"/>
</dbReference>
<dbReference type="InterPro" id="IPR042197">
    <property type="entry name" value="Apaf_helical"/>
</dbReference>
<feature type="domain" description="NB-ARC" evidence="8">
    <location>
        <begin position="1198"/>
        <end position="1263"/>
    </location>
</feature>
<proteinExistence type="inferred from homology"/>
<gene>
    <name evidence="11" type="ORF">CRG98_047263</name>
</gene>
<dbReference type="FunFam" id="3.40.50.300:FF:001091">
    <property type="entry name" value="Probable disease resistance protein At1g61300"/>
    <property type="match status" value="1"/>
</dbReference>
<keyword evidence="12" id="KW-1185">Reference proteome</keyword>
<dbReference type="InterPro" id="IPR050905">
    <property type="entry name" value="Plant_NBS-LRR"/>
</dbReference>